<evidence type="ECO:0000259" key="6">
    <source>
        <dbReference type="Pfam" id="PF10536"/>
    </source>
</evidence>
<feature type="region of interest" description="Disordered" evidence="2">
    <location>
        <begin position="1526"/>
        <end position="1546"/>
    </location>
</feature>
<dbReference type="GO" id="GO:0003918">
    <property type="term" value="F:DNA topoisomerase type II (double strand cut, ATP-hydrolyzing) activity"/>
    <property type="evidence" value="ECO:0007669"/>
    <property type="project" value="InterPro"/>
</dbReference>
<feature type="compositionally biased region" description="Low complexity" evidence="2">
    <location>
        <begin position="551"/>
        <end position="561"/>
    </location>
</feature>
<accession>A0A7N2N7F8</accession>
<dbReference type="InterPro" id="IPR006869">
    <property type="entry name" value="DUF547"/>
</dbReference>
<feature type="compositionally biased region" description="Low complexity" evidence="2">
    <location>
        <begin position="608"/>
        <end position="633"/>
    </location>
</feature>
<feature type="domain" description="Ternary complex factor MIP1 leucine-zipper" evidence="7">
    <location>
        <begin position="951"/>
        <end position="1032"/>
    </location>
</feature>
<proteinExistence type="predicted"/>
<organism evidence="9 10">
    <name type="scientific">Quercus lobata</name>
    <name type="common">Valley oak</name>
    <dbReference type="NCBI Taxonomy" id="97700"/>
    <lineage>
        <taxon>Eukaryota</taxon>
        <taxon>Viridiplantae</taxon>
        <taxon>Streptophyta</taxon>
        <taxon>Embryophyta</taxon>
        <taxon>Tracheophyta</taxon>
        <taxon>Spermatophyta</taxon>
        <taxon>Magnoliopsida</taxon>
        <taxon>eudicotyledons</taxon>
        <taxon>Gunneridae</taxon>
        <taxon>Pentapetalae</taxon>
        <taxon>rosids</taxon>
        <taxon>fabids</taxon>
        <taxon>Fagales</taxon>
        <taxon>Fagaceae</taxon>
        <taxon>Quercus</taxon>
    </lineage>
</organism>
<evidence type="ECO:0000259" key="5">
    <source>
        <dbReference type="Pfam" id="PF04784"/>
    </source>
</evidence>
<evidence type="ECO:0000259" key="7">
    <source>
        <dbReference type="Pfam" id="PF14389"/>
    </source>
</evidence>
<feature type="domain" description="DNA polymerase epsilon ,catalytic subunit A thumb" evidence="8">
    <location>
        <begin position="1368"/>
        <end position="1430"/>
    </location>
</feature>
<dbReference type="InterPro" id="IPR055191">
    <property type="entry name" value="POL2_thumb"/>
</dbReference>
<feature type="compositionally biased region" description="Low complexity" evidence="2">
    <location>
        <begin position="534"/>
        <end position="543"/>
    </location>
</feature>
<dbReference type="GO" id="GO:0005524">
    <property type="term" value="F:ATP binding"/>
    <property type="evidence" value="ECO:0007669"/>
    <property type="project" value="InterPro"/>
</dbReference>
<evidence type="ECO:0008006" key="11">
    <source>
        <dbReference type="Google" id="ProtNLM"/>
    </source>
</evidence>
<dbReference type="InterPro" id="IPR025757">
    <property type="entry name" value="MIP1_Leuzipper"/>
</dbReference>
<dbReference type="Pfam" id="PF22634">
    <property type="entry name" value="POL2_thumb"/>
    <property type="match status" value="1"/>
</dbReference>
<feature type="region of interest" description="Disordered" evidence="2">
    <location>
        <begin position="1879"/>
        <end position="1923"/>
    </location>
</feature>
<feature type="coiled-coil region" evidence="1">
    <location>
        <begin position="954"/>
        <end position="981"/>
    </location>
</feature>
<feature type="compositionally biased region" description="Polar residues" evidence="2">
    <location>
        <begin position="505"/>
        <end position="517"/>
    </location>
</feature>
<evidence type="ECO:0000256" key="2">
    <source>
        <dbReference type="SAM" id="MobiDB-lite"/>
    </source>
</evidence>
<dbReference type="InterPro" id="IPR009033">
    <property type="entry name" value="Calreticulin/calnexin_P_dom_sf"/>
</dbReference>
<dbReference type="Gene3D" id="2.10.250.10">
    <property type="entry name" value="Calreticulin/calnexin, P domain"/>
    <property type="match status" value="1"/>
</dbReference>
<dbReference type="InterPro" id="IPR002205">
    <property type="entry name" value="Topo_IIA_dom_A"/>
</dbReference>
<dbReference type="GO" id="GO:0006265">
    <property type="term" value="P:DNA topological change"/>
    <property type="evidence" value="ECO:0007669"/>
    <property type="project" value="InterPro"/>
</dbReference>
<dbReference type="GO" id="GO:0005509">
    <property type="term" value="F:calcium ion binding"/>
    <property type="evidence" value="ECO:0007669"/>
    <property type="project" value="InterPro"/>
</dbReference>
<dbReference type="InterPro" id="IPR019557">
    <property type="entry name" value="AminoTfrase-like_pln_mobile"/>
</dbReference>
<dbReference type="SUPFAM" id="SSF53098">
    <property type="entry name" value="Ribonuclease H-like"/>
    <property type="match status" value="1"/>
</dbReference>
<dbReference type="GO" id="GO:0003677">
    <property type="term" value="F:DNA binding"/>
    <property type="evidence" value="ECO:0007669"/>
    <property type="project" value="InterPro"/>
</dbReference>
<dbReference type="InterPro" id="IPR006133">
    <property type="entry name" value="DNA-dir_DNA_pol_B_exonuc"/>
</dbReference>
<dbReference type="GO" id="GO:0051082">
    <property type="term" value="F:unfolded protein binding"/>
    <property type="evidence" value="ECO:0007669"/>
    <property type="project" value="InterPro"/>
</dbReference>
<dbReference type="InterPro" id="IPR013757">
    <property type="entry name" value="Topo_IIA_A_a_sf"/>
</dbReference>
<dbReference type="InParanoid" id="A0A7N2N7F8"/>
<name>A0A7N2N7F8_QUELO</name>
<feature type="compositionally biased region" description="Low complexity" evidence="2">
    <location>
        <begin position="1914"/>
        <end position="1923"/>
    </location>
</feature>
<feature type="domain" description="Aminotransferase-like plant mobile" evidence="6">
    <location>
        <begin position="212"/>
        <end position="405"/>
    </location>
</feature>
<evidence type="ECO:0000256" key="1">
    <source>
        <dbReference type="SAM" id="Coils"/>
    </source>
</evidence>
<dbReference type="Gramene" id="QL93p0107_0380:mrna">
    <property type="protein sequence ID" value="QL93p0107_0380:mrna"/>
    <property type="gene ID" value="QL93p0107_0380"/>
</dbReference>
<dbReference type="Gene3D" id="2.60.120.200">
    <property type="match status" value="1"/>
</dbReference>
<evidence type="ECO:0000313" key="9">
    <source>
        <dbReference type="EnsemblPlants" id="QL93p0107_0380:mrna"/>
    </source>
</evidence>
<dbReference type="Gene3D" id="3.30.342.10">
    <property type="entry name" value="DNA Polymerase, chain B, domain 1"/>
    <property type="match status" value="1"/>
</dbReference>
<dbReference type="PANTHER" id="PTHR23054:SF18">
    <property type="entry name" value="TERNARY COMPLEX FACTOR MIP1, LEUCINE-ZIPPER"/>
    <property type="match status" value="1"/>
</dbReference>
<evidence type="ECO:0000259" key="4">
    <source>
        <dbReference type="Pfam" id="PF03104"/>
    </source>
</evidence>
<evidence type="ECO:0000259" key="3">
    <source>
        <dbReference type="Pfam" id="PF00521"/>
    </source>
</evidence>
<dbReference type="InterPro" id="IPR001580">
    <property type="entry name" value="Calret/calnex"/>
</dbReference>
<feature type="compositionally biased region" description="Low complexity" evidence="2">
    <location>
        <begin position="467"/>
        <end position="492"/>
    </location>
</feature>
<feature type="region of interest" description="Disordered" evidence="2">
    <location>
        <begin position="1"/>
        <end position="21"/>
    </location>
</feature>
<dbReference type="Pfam" id="PF00521">
    <property type="entry name" value="DNA_topoisoIV"/>
    <property type="match status" value="1"/>
</dbReference>
<dbReference type="Pfam" id="PF10536">
    <property type="entry name" value="PMD"/>
    <property type="match status" value="2"/>
</dbReference>
<feature type="region of interest" description="Disordered" evidence="2">
    <location>
        <begin position="457"/>
        <end position="691"/>
    </location>
</feature>
<feature type="compositionally biased region" description="Pro residues" evidence="2">
    <location>
        <begin position="562"/>
        <end position="583"/>
    </location>
</feature>
<dbReference type="Pfam" id="PF03104">
    <property type="entry name" value="DNA_pol_B_exo1"/>
    <property type="match status" value="1"/>
</dbReference>
<dbReference type="SUPFAM" id="SSF56719">
    <property type="entry name" value="Type II DNA topoisomerase"/>
    <property type="match status" value="1"/>
</dbReference>
<dbReference type="PANTHER" id="PTHR23054">
    <property type="entry name" value="TERNARY COMPLEX FACTOR MIP1, LEUCINE-ZIPPER-RELATED"/>
    <property type="match status" value="1"/>
</dbReference>
<dbReference type="SUPFAM" id="SSF63887">
    <property type="entry name" value="P-domain of calnexin/calreticulin"/>
    <property type="match status" value="1"/>
</dbReference>
<sequence length="1990" mass="224463">MAAANAGQINHAQPGPIDTSVLTLQPNHRSEAIWNGQDPGSLKCRARSEEFSNREPMVDDRVIDIIKALGLEGLLKTPGREIDHGLITALVERWRPETHTFHMPHGEVTITLQDVEVLLGLPVDGDAVTGSTQKEWENVCDEYLGFRPTNEDHLERAGQRILIKRLLEQVAHPLPPNAEDDEVHRYARCYILALLGDTIFMDKSGDRVHLMASDKKASQIGGCLLLVQYWAWARFPYLCPVVERGPPVGAYGPPVRGPLSLKWVWVPNKKNRPAQVFRDRYREQIALMLPNQVVWQPYEDEYENLPLWCVAGRAVWTAIVPLVCFHLVEKHTPDRVVRQFGMIQEIPRHVNTDPVLHAIDLRGKIGVDWMRRHAMHLTDWGHRLQRHCQAVLGDMPLQHEYFDWFTRITRRFIDIPGARFILMIEGYVCVMRRHPVGMEEHNDIINELEAVHEIGRVRPREPEAPNEEAATPVAAPTQRPSTTESPSTSTAPAGRCSRPPVATPQVVSTLDPSPSTAHPSLSPTIPSPTPHPSVSPTIHSPTSHPSPTPTIPLATPHESPSPTIPPPTPHESPSPTIPPPTPHACPGSDIRPPTPRSFPELSPIPSFDLGLDQTPPDLQQDPPSHSTSTGPSSAIDPPHVQPEQPVGLAAAAEGRPKRISKAPPCGTGGHKHGHNAGPEASDEGHARPPPYYTRKRKVLKKLLKDDAISKARINTEVELENVPPYEPPKDELVSNFENPIIAPDRSKLSKRHGATSAAQKNHLSGFYKPYLKLSFDTVQQLMNVKSDLLHVVQRNQEKFDAAEAYESIIAGKREQRPQDFVDCIVDLREYDVPYHVRFAIDNDVRCGQWYDVSVSSTGLMLEKRTDLLQRAEVHVCAFDIETTKLPLKFPDAEYDLIMMISYMVDGQGFPDKKRVGGDNVDSSFEASDRIKMDMGHLEDHIKTNKKQSPKAEVQNSLKQEILQLEKRLQDQFEVRRALENAMGYTSSSQDNTTGTVMPKPATELIKEIAVLELEVVYLEQYLLSLYRKAFDQQITISPSSKDDRLKSPINTPRARIHKASRLDITSKRESSVAQTGCESLDNPWKESNGIGGEEKLLDSGVYRCHSSLSQRSVYSTRTSPPVDSLSKALRACHSQPLSMMEYAQNTSSSIISLAEHFGTRISDHVPETPNRLSEDMIKCMSAIYCKLADPPLTHNGLSSPNSSMLSMSAFSPQDQCDMWSPGFRNNSSFDVRLDNPFHVEGLKEFSGPYSTMVEVPRIYRDGQKLGDTEHLLQNFRSLICRLEEVDPRMLSHEEKLAFWINIHNALVMHAYLAYGIPQNNVKRVFLLLKAAYNIGGHIISADTIQSSVLGCRMSRPGQPNLNASSTVFLSERAVPVAIFETDAEIMKHYVRRWCKISSDVGIRSIIDWSYYKQRLSSAIQKVITIPAAMQKVANPVPRVLHPDWLHKKVREKEDKFRQRKLVDIFSSLNRDAFLKKNSDAAGANGVMNEEIVKDLEDFGNKSRKSVTGPRIPADWEDREYIDDPSEVKPEGYDSIPKEIPDPKAKEKMKKSHNLVSLISLITGMMKRMVRGNPQRYLIQRIKDHGSPRKLRTLDYKGKTPWIDNPEFEDDPNVYGLKPIKHVGIEVWQVKGGSVYDNVLICDDPDYATQVVEEVFANREIEKEAFEEAEKVRKAREEEEAQRAREEGERRRRERGSDRRYRDRYKDRYRRDRRDYMDDYHVSFILFSTYFYCQIEVKFLLNKREMELLKLENKVRFILAVVKGEIIVSNRKRADLFVELQTKGFTPFPKKTKAVEPEVAGATDDTEETEVKSPADSSSNGVQISDYEYLLAMAIGSLTIEKVQELCAERDKVNKEVDDLRKETPKSFWRTDLDALEGQLDSEELRKKMRGKARGEAAMKSARQAPKNPRKNNNKKANNAESVAEAVSSSVAAMEIEKAPEAAKPKDRAGSRKAPAKIVWLIFCELVRSACVKILSNSVSKGTVSFSAIRD</sequence>
<feature type="region of interest" description="Disordered" evidence="2">
    <location>
        <begin position="1794"/>
        <end position="1818"/>
    </location>
</feature>
<dbReference type="Pfam" id="PF04784">
    <property type="entry name" value="DUF547"/>
    <property type="match status" value="1"/>
</dbReference>
<dbReference type="Pfam" id="PF14389">
    <property type="entry name" value="Lzipper-MIP1"/>
    <property type="match status" value="1"/>
</dbReference>
<evidence type="ECO:0000259" key="8">
    <source>
        <dbReference type="Pfam" id="PF22634"/>
    </source>
</evidence>
<dbReference type="InterPro" id="IPR013760">
    <property type="entry name" value="Topo_IIA-like_dom_sf"/>
</dbReference>
<feature type="domain" description="DUF547" evidence="5">
    <location>
        <begin position="1288"/>
        <end position="1360"/>
    </location>
</feature>
<dbReference type="GO" id="GO:0006457">
    <property type="term" value="P:protein folding"/>
    <property type="evidence" value="ECO:0007669"/>
    <property type="project" value="InterPro"/>
</dbReference>
<dbReference type="PRINTS" id="PR00626">
    <property type="entry name" value="CALRETICULIN"/>
</dbReference>
<reference evidence="9" key="1">
    <citation type="submission" date="2021-01" db="UniProtKB">
        <authorList>
            <consortium name="EnsemblPlants"/>
        </authorList>
    </citation>
    <scope>IDENTIFICATION</scope>
</reference>
<feature type="region of interest" description="Disordered" evidence="2">
    <location>
        <begin position="1675"/>
        <end position="1696"/>
    </location>
</feature>
<feature type="domain" description="Topo IIA-type catalytic" evidence="3">
    <location>
        <begin position="1733"/>
        <end position="1872"/>
    </location>
</feature>
<dbReference type="EnsemblPlants" id="QL93p0107_0380:mrna">
    <property type="protein sequence ID" value="QL93p0107_0380:mrna"/>
    <property type="gene ID" value="QL93p0107_0380"/>
</dbReference>
<feature type="compositionally biased region" description="Basic and acidic residues" evidence="2">
    <location>
        <begin position="1526"/>
        <end position="1545"/>
    </location>
</feature>
<keyword evidence="1" id="KW-0175">Coiled coil</keyword>
<feature type="domain" description="Aminotransferase-like plant mobile" evidence="6">
    <location>
        <begin position="80"/>
        <end position="211"/>
    </location>
</feature>
<dbReference type="InterPro" id="IPR012337">
    <property type="entry name" value="RNaseH-like_sf"/>
</dbReference>
<evidence type="ECO:0000313" key="10">
    <source>
        <dbReference type="Proteomes" id="UP000594261"/>
    </source>
</evidence>
<dbReference type="GO" id="GO:0005783">
    <property type="term" value="C:endoplasmic reticulum"/>
    <property type="evidence" value="ECO:0007669"/>
    <property type="project" value="InterPro"/>
</dbReference>
<keyword evidence="10" id="KW-1185">Reference proteome</keyword>
<protein>
    <recommendedName>
        <fullName evidence="11">DNA-directed DNA polymerase</fullName>
    </recommendedName>
</protein>
<dbReference type="Proteomes" id="UP000594261">
    <property type="component" value="Unassembled WGS sequence"/>
</dbReference>
<feature type="domain" description="DNA-directed DNA polymerase family B exonuclease" evidence="4">
    <location>
        <begin position="826"/>
        <end position="913"/>
    </location>
</feature>
<dbReference type="Gene3D" id="1.10.268.10">
    <property type="entry name" value="Topoisomerase, domain 3"/>
    <property type="match status" value="1"/>
</dbReference>